<feature type="repeat" description="WD" evidence="4">
    <location>
        <begin position="647"/>
        <end position="693"/>
    </location>
</feature>
<comment type="similarity">
    <text evidence="3">Belongs to the WD repeat WDR3/UTP12 family.</text>
</comment>
<feature type="region of interest" description="Disordered" evidence="5">
    <location>
        <begin position="321"/>
        <end position="346"/>
    </location>
</feature>
<dbReference type="InterPro" id="IPR036322">
    <property type="entry name" value="WD40_repeat_dom_sf"/>
</dbReference>
<name>A0A9N9KRM4_9HELO</name>
<dbReference type="Gene3D" id="3.90.1200.10">
    <property type="match status" value="1"/>
</dbReference>
<evidence type="ECO:0008006" key="10">
    <source>
        <dbReference type="Google" id="ProtNLM"/>
    </source>
</evidence>
<accession>A0A9N9KRM4</accession>
<feature type="region of interest" description="Disordered" evidence="5">
    <location>
        <begin position="750"/>
        <end position="772"/>
    </location>
</feature>
<dbReference type="SUPFAM" id="SSF56112">
    <property type="entry name" value="Protein kinase-like (PK-like)"/>
    <property type="match status" value="1"/>
</dbReference>
<dbReference type="Pfam" id="PF25172">
    <property type="entry name" value="Beta-prop_WDR3_2nd"/>
    <property type="match status" value="1"/>
</dbReference>
<gene>
    <name evidence="8" type="ORF">HYFRA_00006800</name>
</gene>
<keyword evidence="1 4" id="KW-0853">WD repeat</keyword>
<dbReference type="InterPro" id="IPR019775">
    <property type="entry name" value="WD40_repeat_CS"/>
</dbReference>
<comment type="caution">
    <text evidence="8">The sequence shown here is derived from an EMBL/GenBank/DDBJ whole genome shotgun (WGS) entry which is preliminary data.</text>
</comment>
<proteinExistence type="inferred from homology"/>
<protein>
    <recommendedName>
        <fullName evidence="10">WD40 repeat-like protein</fullName>
    </recommendedName>
</protein>
<dbReference type="Pfam" id="PF25173">
    <property type="entry name" value="Beta-prop_WDR3_1st"/>
    <property type="match status" value="1"/>
</dbReference>
<dbReference type="PROSITE" id="PS50082">
    <property type="entry name" value="WD_REPEATS_2"/>
    <property type="match status" value="7"/>
</dbReference>
<feature type="repeat" description="WD" evidence="4">
    <location>
        <begin position="108"/>
        <end position="141"/>
    </location>
</feature>
<dbReference type="PRINTS" id="PR00320">
    <property type="entry name" value="GPROTEINBRPT"/>
</dbReference>
<dbReference type="InterPro" id="IPR011009">
    <property type="entry name" value="Kinase-like_dom_sf"/>
</dbReference>
<dbReference type="FunFam" id="2.130.10.10:FF:000755">
    <property type="entry name" value="WD repeat-containing protein 3"/>
    <property type="match status" value="1"/>
</dbReference>
<dbReference type="GO" id="GO:0030515">
    <property type="term" value="F:snoRNA binding"/>
    <property type="evidence" value="ECO:0007669"/>
    <property type="project" value="TreeGrafter"/>
</dbReference>
<evidence type="ECO:0000256" key="2">
    <source>
        <dbReference type="ARBA" id="ARBA00022737"/>
    </source>
</evidence>
<dbReference type="SUPFAM" id="SSF50978">
    <property type="entry name" value="WD40 repeat-like"/>
    <property type="match status" value="2"/>
</dbReference>
<evidence type="ECO:0000313" key="9">
    <source>
        <dbReference type="Proteomes" id="UP000696280"/>
    </source>
</evidence>
<dbReference type="InterPro" id="IPR002575">
    <property type="entry name" value="Aminoglycoside_PTrfase"/>
</dbReference>
<keyword evidence="2" id="KW-0677">Repeat</keyword>
<evidence type="ECO:0000259" key="6">
    <source>
        <dbReference type="Pfam" id="PF01636"/>
    </source>
</evidence>
<reference evidence="8" key="1">
    <citation type="submission" date="2021-07" db="EMBL/GenBank/DDBJ databases">
        <authorList>
            <person name="Durling M."/>
        </authorList>
    </citation>
    <scope>NUCLEOTIDE SEQUENCE</scope>
</reference>
<dbReference type="Gene3D" id="2.130.10.10">
    <property type="entry name" value="YVTN repeat-like/Quinoprotein amine dehydrogenase"/>
    <property type="match status" value="5"/>
</dbReference>
<keyword evidence="9" id="KW-1185">Reference proteome</keyword>
<evidence type="ECO:0000259" key="7">
    <source>
        <dbReference type="Pfam" id="PF04003"/>
    </source>
</evidence>
<evidence type="ECO:0000313" key="8">
    <source>
        <dbReference type="EMBL" id="CAG8950307.1"/>
    </source>
</evidence>
<dbReference type="SMART" id="SM00320">
    <property type="entry name" value="WD40"/>
    <property type="match status" value="13"/>
</dbReference>
<dbReference type="FunFam" id="2.130.10.10:FF:001884">
    <property type="entry name" value="WD domain-containing protein"/>
    <property type="match status" value="1"/>
</dbReference>
<dbReference type="InterPro" id="IPR051570">
    <property type="entry name" value="TBC1_cilium_biogenesis"/>
</dbReference>
<dbReference type="PANTHER" id="PTHR19853:SF0">
    <property type="entry name" value="WD REPEAT-CONTAINING PROTEIN 3"/>
    <property type="match status" value="1"/>
</dbReference>
<dbReference type="GO" id="GO:0034388">
    <property type="term" value="C:Pwp2p-containing subcomplex of 90S preribosome"/>
    <property type="evidence" value="ECO:0007669"/>
    <property type="project" value="TreeGrafter"/>
</dbReference>
<dbReference type="InterPro" id="IPR007148">
    <property type="entry name" value="SSU_processome_Utp12"/>
</dbReference>
<dbReference type="GO" id="GO:0032040">
    <property type="term" value="C:small-subunit processome"/>
    <property type="evidence" value="ECO:0007669"/>
    <property type="project" value="TreeGrafter"/>
</dbReference>
<evidence type="ECO:0000256" key="1">
    <source>
        <dbReference type="ARBA" id="ARBA00022574"/>
    </source>
</evidence>
<feature type="repeat" description="WD" evidence="4">
    <location>
        <begin position="191"/>
        <end position="214"/>
    </location>
</feature>
<dbReference type="InterPro" id="IPR001680">
    <property type="entry name" value="WD40_rpt"/>
</dbReference>
<dbReference type="InterPro" id="IPR015943">
    <property type="entry name" value="WD40/YVTN_repeat-like_dom_sf"/>
</dbReference>
<dbReference type="Pfam" id="PF04003">
    <property type="entry name" value="Utp12"/>
    <property type="match status" value="1"/>
</dbReference>
<dbReference type="PROSITE" id="PS50294">
    <property type="entry name" value="WD_REPEATS_REGION"/>
    <property type="match status" value="5"/>
</dbReference>
<dbReference type="Pfam" id="PF01636">
    <property type="entry name" value="APH"/>
    <property type="match status" value="1"/>
</dbReference>
<dbReference type="EMBL" id="CAJVRL010000037">
    <property type="protein sequence ID" value="CAG8950307.1"/>
    <property type="molecule type" value="Genomic_DNA"/>
</dbReference>
<dbReference type="GO" id="GO:0030490">
    <property type="term" value="P:maturation of SSU-rRNA"/>
    <property type="evidence" value="ECO:0007669"/>
    <property type="project" value="TreeGrafter"/>
</dbReference>
<organism evidence="8 9">
    <name type="scientific">Hymenoscyphus fraxineus</name>
    <dbReference type="NCBI Taxonomy" id="746836"/>
    <lineage>
        <taxon>Eukaryota</taxon>
        <taxon>Fungi</taxon>
        <taxon>Dikarya</taxon>
        <taxon>Ascomycota</taxon>
        <taxon>Pezizomycotina</taxon>
        <taxon>Leotiomycetes</taxon>
        <taxon>Helotiales</taxon>
        <taxon>Helotiaceae</taxon>
        <taxon>Hymenoscyphus</taxon>
    </lineage>
</organism>
<feature type="repeat" description="WD" evidence="4">
    <location>
        <begin position="506"/>
        <end position="540"/>
    </location>
</feature>
<feature type="domain" description="Small-subunit processome Utp12" evidence="7">
    <location>
        <begin position="829"/>
        <end position="929"/>
    </location>
</feature>
<feature type="repeat" description="WD" evidence="4">
    <location>
        <begin position="605"/>
        <end position="646"/>
    </location>
</feature>
<evidence type="ECO:0000256" key="3">
    <source>
        <dbReference type="ARBA" id="ARBA00038229"/>
    </source>
</evidence>
<feature type="repeat" description="WD" evidence="4">
    <location>
        <begin position="425"/>
        <end position="465"/>
    </location>
</feature>
<dbReference type="PROSITE" id="PS00678">
    <property type="entry name" value="WD_REPEATS_1"/>
    <property type="match status" value="3"/>
</dbReference>
<dbReference type="InterPro" id="IPR020472">
    <property type="entry name" value="WD40_PAC1"/>
</dbReference>
<evidence type="ECO:0000256" key="5">
    <source>
        <dbReference type="SAM" id="MobiDB-lite"/>
    </source>
</evidence>
<dbReference type="CDD" id="cd05154">
    <property type="entry name" value="ACAD10_11_N-like"/>
    <property type="match status" value="1"/>
</dbReference>
<dbReference type="Proteomes" id="UP000696280">
    <property type="component" value="Unassembled WGS sequence"/>
</dbReference>
<feature type="domain" description="Aminoglycoside phosphotransferase" evidence="6">
    <location>
        <begin position="1063"/>
        <end position="1289"/>
    </location>
</feature>
<dbReference type="PANTHER" id="PTHR19853">
    <property type="entry name" value="WD REPEAT CONTAINING PROTEIN 3 WDR3"/>
    <property type="match status" value="1"/>
</dbReference>
<dbReference type="OrthoDB" id="407922at2759"/>
<dbReference type="Gene3D" id="3.30.200.20">
    <property type="entry name" value="Phosphorylase Kinase, domain 1"/>
    <property type="match status" value="1"/>
</dbReference>
<dbReference type="InterPro" id="IPR041726">
    <property type="entry name" value="ACAD10_11_N"/>
</dbReference>
<sequence>MVKSYLKYEHSKTFGVVNSSTANVVWSADGSGSRSGSSGRAVVAANEDVLCWDIRKGELLSRWKDKDCNSQVTALAQSQVDIDVYAAGYEDGSIRLWDSKIATAIVSFNGHRSAITTLAFDKSGVRLASGSKDTDVIIWDLVAEVGLFKLRGHKDQVTGLEFIQPEAPVLSSEDGEEAVQIASDPVDVEGFLLTTGKDALIKLWDISSQHCIETHVAQTNGECWSLGVSPDGSGCITTGNDGELKVWSIDTAGLFKLSTQVNGTAENRYLHDRGVLHRQGKDKATGVSFHPRLDYFAVHGSEKAIEIWRIRSEEEVKKSLARKRKRRREKMGSAMDVDGGDLDEKSEDTSTAEIGDFFVSYVIVRTGGKVRSFDWVHTKGSKSIQLIAATTNNQLEVYSIPTKEKSKKAKSEELPDYTRSLSVELPGHRADVRALSLSSDDRMLASASNGGLKIWNVRTSTCIRTFECGYALCVAFLPGDKIVVVGTKTGELELFDVASAAMLDTVKAHEGAIWTLQVHPDGRSLASGSADKTTKFWNFEIFQEDIPGTKRTTPRLRLAHTRTLKVSDDILSIRFSPDSRLLAVALLDNTVKVFFVDSLKLFLNLYGHKLPVLNMDISFDSKLIVTCSADKNVRLWGLDFGDCHKAFFAHQDSILQVAFVPHNQDGNGHHFFSTSKDRMIKYWDGDKFEQIQRLDGHHSEIWALAVSRTGNFLVSASHDKSIRVWEQTDEQIFLEEEREKELEELYESTLTTSLEPEKDGEENSAEVGTAGKQTIETLMAGEKIAEALEIGMVDLKLMEEWELAKATQPNTASPARNPLFMALGGISAEAHVLSVIQRVKAAALQDALLVLPFSTLPMLFTFLNIFATRLMNIPLTCRVLFFMLKTHHRQIVASRTMRLMLDGIRINLRQALKKQKDEMGYNLAALRVIGAQVKEKGVKDYVDEDTWDTEENLGSQKKRGFVQTFSEMRDLAALPSTANPMLLTVTALIRDFPTISARSRQGFKEDFRLLRLRSKPGALETSGAEAEAVKFDTMAGAVRQPIDIQALERYISQNVPEIQVPIDVKQFGFGQSNPTYQLTANNGTKFVMRKKPPGKLVSKTAHQVEREYKVIHALEKTDVPVPKAYCLCEDAGIVGTPFYIMEFLNGRIIEDATMPDVSPAERTEMWHDAIRTLAKLHRIRPSDVGLEGFGRPSGFYDRQIKTFKTISKAQAEAVDVETKEPVGQMPHIEEILEFFGDRKLQPRDRGTPIHGDYKIDNLVFHKTEPRVIGILDWEMSTIGHPLSDLINLMTPYHLNNQTDISRIPGFSPGETSGLPSPEELVKWYGEVAGWDPSPELDWGIAFGFFRATCIYQGIAARYAARQASSAKARENGELRHPMGRLAWRHVRSAREREKGKGKARL</sequence>
<evidence type="ECO:0000256" key="4">
    <source>
        <dbReference type="PROSITE-ProRule" id="PRU00221"/>
    </source>
</evidence>
<feature type="repeat" description="WD" evidence="4">
    <location>
        <begin position="694"/>
        <end position="726"/>
    </location>
</feature>
<dbReference type="CDD" id="cd00200">
    <property type="entry name" value="WD40"/>
    <property type="match status" value="2"/>
</dbReference>